<organism evidence="3 4">
    <name type="scientific">Patellaria atrata CBS 101060</name>
    <dbReference type="NCBI Taxonomy" id="1346257"/>
    <lineage>
        <taxon>Eukaryota</taxon>
        <taxon>Fungi</taxon>
        <taxon>Dikarya</taxon>
        <taxon>Ascomycota</taxon>
        <taxon>Pezizomycotina</taxon>
        <taxon>Dothideomycetes</taxon>
        <taxon>Dothideomycetes incertae sedis</taxon>
        <taxon>Patellariales</taxon>
        <taxon>Patellariaceae</taxon>
        <taxon>Patellaria</taxon>
    </lineage>
</organism>
<dbReference type="SMART" id="SM01117">
    <property type="entry name" value="Cyt-b5"/>
    <property type="match status" value="1"/>
</dbReference>
<comment type="caution">
    <text evidence="3">The sequence shown here is derived from an EMBL/GenBank/DDBJ whole genome shotgun (WGS) entry which is preliminary data.</text>
</comment>
<evidence type="ECO:0000313" key="4">
    <source>
        <dbReference type="Proteomes" id="UP000799429"/>
    </source>
</evidence>
<evidence type="ECO:0000313" key="3">
    <source>
        <dbReference type="EMBL" id="KAF2838786.1"/>
    </source>
</evidence>
<feature type="domain" description="Cytochrome b5 heme-binding" evidence="2">
    <location>
        <begin position="27"/>
        <end position="122"/>
    </location>
</feature>
<accession>A0A9P4S9X3</accession>
<dbReference type="InterPro" id="IPR050577">
    <property type="entry name" value="MAPR/NEUFC/NENF-like"/>
</dbReference>
<dbReference type="Proteomes" id="UP000799429">
    <property type="component" value="Unassembled WGS sequence"/>
</dbReference>
<evidence type="ECO:0000256" key="1">
    <source>
        <dbReference type="ARBA" id="ARBA00038357"/>
    </source>
</evidence>
<dbReference type="AlphaFoldDB" id="A0A9P4S9X3"/>
<gene>
    <name evidence="3" type="ORF">M501DRAFT_1058045</name>
</gene>
<sequence>MTDQIEEPKKFEPKKPVALAAPKDDPISADYLAKCDGTNEGYPTYVAIKGKVFDVSGNSAYGPKGQYHVFTGKDSSRALAQSSLKLEDCRAEWEDLDDNQKKVLNDWFTFFSKRYPIVGVVSTESASL</sequence>
<dbReference type="EMBL" id="MU006096">
    <property type="protein sequence ID" value="KAF2838786.1"/>
    <property type="molecule type" value="Genomic_DNA"/>
</dbReference>
<dbReference type="GO" id="GO:0020037">
    <property type="term" value="F:heme binding"/>
    <property type="evidence" value="ECO:0007669"/>
    <property type="project" value="UniProtKB-ARBA"/>
</dbReference>
<keyword evidence="4" id="KW-1185">Reference proteome</keyword>
<dbReference type="FunFam" id="3.10.120.10:FF:000003">
    <property type="entry name" value="membrane-associated progesterone receptor component 1"/>
    <property type="match status" value="1"/>
</dbReference>
<dbReference type="PANTHER" id="PTHR10281:SF115">
    <property type="entry name" value="BINDING PROTEIN, PUTATIVE (AFU_ORTHOLOGUE AFUA_4G06240)-RELATED"/>
    <property type="match status" value="1"/>
</dbReference>
<dbReference type="GO" id="GO:0005783">
    <property type="term" value="C:endoplasmic reticulum"/>
    <property type="evidence" value="ECO:0007669"/>
    <property type="project" value="TreeGrafter"/>
</dbReference>
<dbReference type="PANTHER" id="PTHR10281">
    <property type="entry name" value="MEMBRANE-ASSOCIATED PROGESTERONE RECEPTOR COMPONENT-RELATED"/>
    <property type="match status" value="1"/>
</dbReference>
<dbReference type="InterPro" id="IPR001199">
    <property type="entry name" value="Cyt_B5-like_heme/steroid-bd"/>
</dbReference>
<name>A0A9P4S9X3_9PEZI</name>
<dbReference type="InterPro" id="IPR036400">
    <property type="entry name" value="Cyt_B5-like_heme/steroid_sf"/>
</dbReference>
<reference evidence="3" key="1">
    <citation type="journal article" date="2020" name="Stud. Mycol.">
        <title>101 Dothideomycetes genomes: a test case for predicting lifestyles and emergence of pathogens.</title>
        <authorList>
            <person name="Haridas S."/>
            <person name="Albert R."/>
            <person name="Binder M."/>
            <person name="Bloem J."/>
            <person name="Labutti K."/>
            <person name="Salamov A."/>
            <person name="Andreopoulos B."/>
            <person name="Baker S."/>
            <person name="Barry K."/>
            <person name="Bills G."/>
            <person name="Bluhm B."/>
            <person name="Cannon C."/>
            <person name="Castanera R."/>
            <person name="Culley D."/>
            <person name="Daum C."/>
            <person name="Ezra D."/>
            <person name="Gonzalez J."/>
            <person name="Henrissat B."/>
            <person name="Kuo A."/>
            <person name="Liang C."/>
            <person name="Lipzen A."/>
            <person name="Lutzoni F."/>
            <person name="Magnuson J."/>
            <person name="Mondo S."/>
            <person name="Nolan M."/>
            <person name="Ohm R."/>
            <person name="Pangilinan J."/>
            <person name="Park H.-J."/>
            <person name="Ramirez L."/>
            <person name="Alfaro M."/>
            <person name="Sun H."/>
            <person name="Tritt A."/>
            <person name="Yoshinaga Y."/>
            <person name="Zwiers L.-H."/>
            <person name="Turgeon B."/>
            <person name="Goodwin S."/>
            <person name="Spatafora J."/>
            <person name="Crous P."/>
            <person name="Grigoriev I."/>
        </authorList>
    </citation>
    <scope>NUCLEOTIDE SEQUENCE</scope>
    <source>
        <strain evidence="3">CBS 101060</strain>
    </source>
</reference>
<protein>
    <submittedName>
        <fullName evidence="3">Progesterone binding protein</fullName>
    </submittedName>
</protein>
<dbReference type="OrthoDB" id="899at2759"/>
<proteinExistence type="inferred from homology"/>
<evidence type="ECO:0000259" key="2">
    <source>
        <dbReference type="SMART" id="SM01117"/>
    </source>
</evidence>
<dbReference type="Pfam" id="PF00173">
    <property type="entry name" value="Cyt-b5"/>
    <property type="match status" value="1"/>
</dbReference>
<dbReference type="Gene3D" id="3.10.120.10">
    <property type="entry name" value="Cytochrome b5-like heme/steroid binding domain"/>
    <property type="match status" value="1"/>
</dbReference>
<comment type="similarity">
    <text evidence="1">Belongs to the cytochrome b5 family. MAPR subfamily.</text>
</comment>
<dbReference type="SUPFAM" id="SSF55856">
    <property type="entry name" value="Cytochrome b5-like heme/steroid binding domain"/>
    <property type="match status" value="1"/>
</dbReference>
<dbReference type="GO" id="GO:0016020">
    <property type="term" value="C:membrane"/>
    <property type="evidence" value="ECO:0007669"/>
    <property type="project" value="TreeGrafter"/>
</dbReference>